<reference evidence="2 3" key="1">
    <citation type="journal article" date="2024" name="Front. Microbiol.">
        <title>Novel thermophilic genera Geochorda gen. nov. and Carboxydochorda gen. nov. from the deep terrestrial subsurface reveal the ecophysiological diversity in the class Limnochordia.</title>
        <authorList>
            <person name="Karnachuk O.V."/>
            <person name="Lukina A.P."/>
            <person name="Avakyan M.R."/>
            <person name="Kadnikov V.V."/>
            <person name="Begmatov S."/>
            <person name="Beletsky A.V."/>
            <person name="Vlasova K.G."/>
            <person name="Novikov A.A."/>
            <person name="Shcherbakova V.A."/>
            <person name="Mardanov A.V."/>
            <person name="Ravin N.V."/>
        </authorList>
    </citation>
    <scope>NUCLEOTIDE SEQUENCE [LARGE SCALE GENOMIC DNA]</scope>
    <source>
        <strain evidence="2 3">L945</strain>
    </source>
</reference>
<dbReference type="PRINTS" id="PR00111">
    <property type="entry name" value="ABHYDROLASE"/>
</dbReference>
<sequence length="288" mass="32213">MYEKTGHFTGEDGLRLFYRSWTAAEAETAVPVVVVHGAFEHGGRYRHVGQWLSERGYDVFVPDLRGHGLSEGRRMWVERFSEYLTDLDRFLDQLARPDGRVLLVGHSMGGLIALHYALSRPRRLSALVLSAPWIRLRLRLNPLEQALAPVMASILPALERPSGIDPGALSRDPAVGRAYDADPLVTKRATVRWFVECSRAAAAIESAGTVPLEMPVMVLQGAADPIVDPATCRRVFERIEQPRKVLKWYPGVYHEIFNDPDHEQVLRDVVEWAASETMAAPGEQSPAR</sequence>
<dbReference type="InterPro" id="IPR022742">
    <property type="entry name" value="Hydrolase_4"/>
</dbReference>
<dbReference type="Proteomes" id="UP001332192">
    <property type="component" value="Chromosome"/>
</dbReference>
<protein>
    <submittedName>
        <fullName evidence="2">Alpha/beta hydrolase</fullName>
    </submittedName>
</protein>
<evidence type="ECO:0000313" key="3">
    <source>
        <dbReference type="Proteomes" id="UP001332192"/>
    </source>
</evidence>
<dbReference type="EMBL" id="CP141615">
    <property type="protein sequence ID" value="WRP18064.1"/>
    <property type="molecule type" value="Genomic_DNA"/>
</dbReference>
<dbReference type="InterPro" id="IPR012354">
    <property type="entry name" value="Esterase_lipase"/>
</dbReference>
<dbReference type="PIRSF" id="PIRSF017388">
    <property type="entry name" value="Esterase_lipase"/>
    <property type="match status" value="1"/>
</dbReference>
<dbReference type="InterPro" id="IPR000639">
    <property type="entry name" value="Epox_hydrolase-like"/>
</dbReference>
<accession>A0ABZ1BZA4</accession>
<name>A0ABZ1BZA4_9FIRM</name>
<keyword evidence="3" id="KW-1185">Reference proteome</keyword>
<organism evidence="2 3">
    <name type="scientific">Carboxydichorda subterranea</name>
    <dbReference type="NCBI Taxonomy" id="3109565"/>
    <lineage>
        <taxon>Bacteria</taxon>
        <taxon>Bacillati</taxon>
        <taxon>Bacillota</taxon>
        <taxon>Limnochordia</taxon>
        <taxon>Limnochordales</taxon>
        <taxon>Geochordaceae</taxon>
        <taxon>Carboxydichorda</taxon>
    </lineage>
</organism>
<dbReference type="Gene3D" id="3.40.50.1820">
    <property type="entry name" value="alpha/beta hydrolase"/>
    <property type="match status" value="1"/>
</dbReference>
<gene>
    <name evidence="2" type="ORF">U7230_03385</name>
</gene>
<evidence type="ECO:0000313" key="2">
    <source>
        <dbReference type="EMBL" id="WRP18064.1"/>
    </source>
</evidence>
<dbReference type="GO" id="GO:0016787">
    <property type="term" value="F:hydrolase activity"/>
    <property type="evidence" value="ECO:0007669"/>
    <property type="project" value="UniProtKB-KW"/>
</dbReference>
<dbReference type="RefSeq" id="WP_324717335.1">
    <property type="nucleotide sequence ID" value="NZ_CP141615.1"/>
</dbReference>
<dbReference type="InterPro" id="IPR029058">
    <property type="entry name" value="AB_hydrolase_fold"/>
</dbReference>
<dbReference type="PANTHER" id="PTHR11614">
    <property type="entry name" value="PHOSPHOLIPASE-RELATED"/>
    <property type="match status" value="1"/>
</dbReference>
<evidence type="ECO:0000259" key="1">
    <source>
        <dbReference type="Pfam" id="PF12146"/>
    </source>
</evidence>
<dbReference type="SUPFAM" id="SSF53474">
    <property type="entry name" value="alpha/beta-Hydrolases"/>
    <property type="match status" value="1"/>
</dbReference>
<dbReference type="InterPro" id="IPR000073">
    <property type="entry name" value="AB_hydrolase_1"/>
</dbReference>
<proteinExistence type="predicted"/>
<keyword evidence="2" id="KW-0378">Hydrolase</keyword>
<dbReference type="InterPro" id="IPR051044">
    <property type="entry name" value="MAG_DAG_Lipase"/>
</dbReference>
<feature type="domain" description="Serine aminopeptidase S33" evidence="1">
    <location>
        <begin position="32"/>
        <end position="261"/>
    </location>
</feature>
<dbReference type="Pfam" id="PF12146">
    <property type="entry name" value="Hydrolase_4"/>
    <property type="match status" value="1"/>
</dbReference>
<dbReference type="PRINTS" id="PR00412">
    <property type="entry name" value="EPOXHYDRLASE"/>
</dbReference>